<feature type="compositionally biased region" description="Basic and acidic residues" evidence="12">
    <location>
        <begin position="330"/>
        <end position="345"/>
    </location>
</feature>
<dbReference type="PANTHER" id="PTHR21738">
    <property type="entry name" value="RIBOSOMAL RNA PROCESSING PROTEIN 36 HOMOLOG"/>
    <property type="match status" value="1"/>
</dbReference>
<comment type="caution">
    <text evidence="13">The sequence shown here is derived from an EMBL/GenBank/DDBJ whole genome shotgun (WGS) entry which is preliminary data.</text>
</comment>
<comment type="subunit">
    <text evidence="3 11">Associates with 90S and pre-40S pre-ribosomal particles.</text>
</comment>
<comment type="function">
    <text evidence="10 11">Component of the 90S pre-ribosome involved in the maturation of rRNAs. Required for early cleavages of the pre-RNAs in the 40S ribosomal subunit maturation pathway.</text>
</comment>
<keyword evidence="14" id="KW-1185">Reference proteome</keyword>
<feature type="compositionally biased region" description="Acidic residues" evidence="12">
    <location>
        <begin position="36"/>
        <end position="92"/>
    </location>
</feature>
<feature type="compositionally biased region" description="Basic and acidic residues" evidence="12">
    <location>
        <begin position="245"/>
        <end position="255"/>
    </location>
</feature>
<evidence type="ECO:0000256" key="1">
    <source>
        <dbReference type="ARBA" id="ARBA00004604"/>
    </source>
</evidence>
<keyword evidence="8 11" id="KW-0539">Nucleus</keyword>
<dbReference type="Pfam" id="PF06102">
    <property type="entry name" value="RRP36"/>
    <property type="match status" value="1"/>
</dbReference>
<reference evidence="13 14" key="1">
    <citation type="journal article" date="2024" name="IMA Fungus">
        <title>IMA Genome - F19 : A genome assembly and annotation guide to empower mycologists, including annotated draft genome sequences of Ceratocystis pirilliformis, Diaporthe australafricana, Fusarium ophioides, Paecilomyces lecythidis, and Sporothrix stenoceras.</title>
        <authorList>
            <person name="Aylward J."/>
            <person name="Wilson A.M."/>
            <person name="Visagie C.M."/>
            <person name="Spraker J."/>
            <person name="Barnes I."/>
            <person name="Buitendag C."/>
            <person name="Ceriani C."/>
            <person name="Del Mar Angel L."/>
            <person name="du Plessis D."/>
            <person name="Fuchs T."/>
            <person name="Gasser K."/>
            <person name="Kramer D."/>
            <person name="Li W."/>
            <person name="Munsamy K."/>
            <person name="Piso A."/>
            <person name="Price J.L."/>
            <person name="Sonnekus B."/>
            <person name="Thomas C."/>
            <person name="van der Nest A."/>
            <person name="van Dijk A."/>
            <person name="van Heerden A."/>
            <person name="van Vuuren N."/>
            <person name="Yilmaz N."/>
            <person name="Duong T.A."/>
            <person name="van der Merwe N.A."/>
            <person name="Wingfield M.J."/>
            <person name="Wingfield B.D."/>
        </authorList>
    </citation>
    <scope>NUCLEOTIDE SEQUENCE [LARGE SCALE GENOMIC DNA]</scope>
    <source>
        <strain evidence="13 14">CMW 18167</strain>
    </source>
</reference>
<comment type="subcellular location">
    <subcellularLocation>
        <location evidence="1 11">Nucleus</location>
        <location evidence="1 11">Nucleolus</location>
    </subcellularLocation>
</comment>
<evidence type="ECO:0000256" key="5">
    <source>
        <dbReference type="ARBA" id="ARBA00022517"/>
    </source>
</evidence>
<feature type="compositionally biased region" description="Polar residues" evidence="12">
    <location>
        <begin position="204"/>
        <end position="215"/>
    </location>
</feature>
<evidence type="ECO:0000256" key="7">
    <source>
        <dbReference type="ARBA" id="ARBA00023054"/>
    </source>
</evidence>
<sequence length="361" mass="40731">MGLSDALNRRVRARPQEDEEIYSDLSASDQSGEEVSGSEEEADGTDISDAESANDEDDSSQDEDKSDNESDNEDEDEDEDEDDDEEDGEEDIQSTLNNISFGALAKAQDSFGKRRRSSGTTTSKPSSNATSTVEDIRARLREAREKKLQESAKSNGKDASKLSRSSKHAPQILSSKHAVSRRRIVVETPAAAKPRDPRFDPTVLQHSGARSNPNAANKAYSFLDEYRASELKELKQQLSKTKNPAQKEELKRQIRSTGDRLRAIEDKKREQEIVAEHKKREKELIREGKKSTPYFLKKSDIKREMLKKKYEAMGSRERAKALERKRKKIAGKERKEMPWGRRGLEADTEAGGGGKRRRTEE</sequence>
<feature type="region of interest" description="Disordered" evidence="12">
    <location>
        <begin position="312"/>
        <end position="361"/>
    </location>
</feature>
<feature type="compositionally biased region" description="Polar residues" evidence="12">
    <location>
        <begin position="118"/>
        <end position="133"/>
    </location>
</feature>
<evidence type="ECO:0000313" key="13">
    <source>
        <dbReference type="EMBL" id="KAL1869004.1"/>
    </source>
</evidence>
<dbReference type="PANTHER" id="PTHR21738:SF0">
    <property type="entry name" value="RIBOSOMAL RNA PROCESSING PROTEIN 36 HOMOLOG"/>
    <property type="match status" value="1"/>
</dbReference>
<dbReference type="InterPro" id="IPR009292">
    <property type="entry name" value="RRP36"/>
</dbReference>
<feature type="region of interest" description="Disordered" evidence="12">
    <location>
        <begin position="1"/>
        <end position="216"/>
    </location>
</feature>
<dbReference type="Proteomes" id="UP001583193">
    <property type="component" value="Unassembled WGS sequence"/>
</dbReference>
<evidence type="ECO:0000313" key="14">
    <source>
        <dbReference type="Proteomes" id="UP001583193"/>
    </source>
</evidence>
<accession>A0ABR3WZ98</accession>
<evidence type="ECO:0000256" key="4">
    <source>
        <dbReference type="ARBA" id="ARBA00016695"/>
    </source>
</evidence>
<keyword evidence="9 11" id="KW-0687">Ribonucleoprotein</keyword>
<evidence type="ECO:0000256" key="9">
    <source>
        <dbReference type="ARBA" id="ARBA00023274"/>
    </source>
</evidence>
<proteinExistence type="inferred from homology"/>
<comment type="similarity">
    <text evidence="2 11">Belongs to the RRP36 family.</text>
</comment>
<feature type="compositionally biased region" description="Basic and acidic residues" evidence="12">
    <location>
        <begin position="134"/>
        <end position="161"/>
    </location>
</feature>
<protein>
    <recommendedName>
        <fullName evidence="4 11">rRNA biogenesis protein RRP36</fullName>
    </recommendedName>
</protein>
<keyword evidence="6 11" id="KW-0698">rRNA processing</keyword>
<name>A0ABR3WZ98_9EURO</name>
<feature type="region of interest" description="Disordered" evidence="12">
    <location>
        <begin position="234"/>
        <end position="255"/>
    </location>
</feature>
<evidence type="ECO:0000256" key="6">
    <source>
        <dbReference type="ARBA" id="ARBA00022552"/>
    </source>
</evidence>
<evidence type="ECO:0000256" key="8">
    <source>
        <dbReference type="ARBA" id="ARBA00023242"/>
    </source>
</evidence>
<dbReference type="EMBL" id="JAVDPF010000036">
    <property type="protein sequence ID" value="KAL1869004.1"/>
    <property type="molecule type" value="Genomic_DNA"/>
</dbReference>
<evidence type="ECO:0000256" key="2">
    <source>
        <dbReference type="ARBA" id="ARBA00009418"/>
    </source>
</evidence>
<organism evidence="13 14">
    <name type="scientific">Paecilomyces lecythidis</name>
    <dbReference type="NCBI Taxonomy" id="3004212"/>
    <lineage>
        <taxon>Eukaryota</taxon>
        <taxon>Fungi</taxon>
        <taxon>Dikarya</taxon>
        <taxon>Ascomycota</taxon>
        <taxon>Pezizomycotina</taxon>
        <taxon>Eurotiomycetes</taxon>
        <taxon>Eurotiomycetidae</taxon>
        <taxon>Eurotiales</taxon>
        <taxon>Thermoascaceae</taxon>
        <taxon>Paecilomyces</taxon>
    </lineage>
</organism>
<evidence type="ECO:0000256" key="11">
    <source>
        <dbReference type="RuleBase" id="RU368027"/>
    </source>
</evidence>
<evidence type="ECO:0000256" key="10">
    <source>
        <dbReference type="ARBA" id="ARBA00025053"/>
    </source>
</evidence>
<keyword evidence="7" id="KW-0175">Coiled coil</keyword>
<feature type="compositionally biased region" description="Basic and acidic residues" evidence="12">
    <location>
        <begin position="312"/>
        <end position="322"/>
    </location>
</feature>
<evidence type="ECO:0000256" key="12">
    <source>
        <dbReference type="SAM" id="MobiDB-lite"/>
    </source>
</evidence>
<keyword evidence="5 11" id="KW-0690">Ribosome biogenesis</keyword>
<evidence type="ECO:0000256" key="3">
    <source>
        <dbReference type="ARBA" id="ARBA00011167"/>
    </source>
</evidence>
<gene>
    <name evidence="13" type="primary">RRP36</name>
    <name evidence="13" type="ORF">Plec18167_008006</name>
</gene>